<keyword evidence="5" id="KW-0227">DNA damage</keyword>
<dbReference type="InterPro" id="IPR024687">
    <property type="entry name" value="MMS19_C"/>
</dbReference>
<dbReference type="GO" id="GO:0005634">
    <property type="term" value="C:nucleus"/>
    <property type="evidence" value="ECO:0007669"/>
    <property type="project" value="UniProtKB-SubCell"/>
</dbReference>
<feature type="domain" description="MMS19 C-terminal" evidence="6">
    <location>
        <begin position="565"/>
        <end position="993"/>
    </location>
</feature>
<feature type="domain" description="MMS19 N-terminal" evidence="7">
    <location>
        <begin position="45"/>
        <end position="318"/>
    </location>
</feature>
<keyword evidence="3" id="KW-0677">Repeat</keyword>
<dbReference type="Gene3D" id="1.25.10.10">
    <property type="entry name" value="Leucine-rich Repeat Variant"/>
    <property type="match status" value="2"/>
</dbReference>
<comment type="similarity">
    <text evidence="2 5">Belongs to the MET18/MMS19 family.</text>
</comment>
<evidence type="ECO:0000259" key="6">
    <source>
        <dbReference type="Pfam" id="PF12460"/>
    </source>
</evidence>
<accession>A0A163JTN9</accession>
<evidence type="ECO:0000259" key="7">
    <source>
        <dbReference type="Pfam" id="PF14500"/>
    </source>
</evidence>
<evidence type="ECO:0000256" key="3">
    <source>
        <dbReference type="ARBA" id="ARBA00022737"/>
    </source>
</evidence>
<evidence type="ECO:0000256" key="1">
    <source>
        <dbReference type="ARBA" id="ARBA00004123"/>
    </source>
</evidence>
<dbReference type="Proteomes" id="UP000078561">
    <property type="component" value="Unassembled WGS sequence"/>
</dbReference>
<dbReference type="PANTHER" id="PTHR12891:SF0">
    <property type="entry name" value="MMS19 NUCLEOTIDE EXCISION REPAIR PROTEIN HOMOLOG"/>
    <property type="match status" value="1"/>
</dbReference>
<evidence type="ECO:0000256" key="2">
    <source>
        <dbReference type="ARBA" id="ARBA00009340"/>
    </source>
</evidence>
<name>A0A163JTN9_ABSGL</name>
<dbReference type="GO" id="GO:0006281">
    <property type="term" value="P:DNA repair"/>
    <property type="evidence" value="ECO:0007669"/>
    <property type="project" value="UniProtKB-UniRule"/>
</dbReference>
<dbReference type="FunCoup" id="A0A163JTN9">
    <property type="interactions" value="631"/>
</dbReference>
<sequence>MAVEQYVTDYMVATGSSSTEALNAADNVVKAVNQGAIQQNLLQMIQAMGEYLTSEDDFVRFKGKLVLNKRKGQGSKTGDSPPFVYDYLSGNFNDTAVSVLVNFYCDRLSETTCVPTILEGLVALTGFPHFSGANAVLVAKRIIECVDLQRYPQTTRHSAYHVFQNLVDSNSQALKSINNEFVFGYCKLMDGEKDPRNLMSAFKITRSIIDQFDITAHVEDLFEITFCYFPITFKPPPDDPYGITADDLKISLRMCLAATPLFAKFAVPLILEKLTSTSGSAKKDSMETLALCAPVYGSAALLPNVEELLDSLKIEVFHASDQTLEDAAVESLRSLVAAISTGVVSTTEEDPLPKSLKPLLDECLANLQDPESKNSKQTGRILRAVASASDHAFHIITEATMPLLLHSYRETEIATRKKVILEVFLELLEASRVLYGSTGEDHHMDHDITTPLLAYKDRFFGMFESSLLASNEYNGLRLCGLHGLRLLILHANYLTDNEIGVAIQSFNKILLEETDDEVRSAALNSLESISLNYPSPISDQTIPALINRLPQSSLEKQIIGYHQLLYALKSLCPEPTIFQVALPLLLEKLDNVCENSVEVHYAHTILSTLLDIVYIKATHNHSDVVPCLDSVVWPLVTKVVATSLHANKSQVLLLPEILETISMLAATVFQRLDSIQQKVNIDKLFRLFVDGDLTTIGLLSESVEFAPLKSNAPDSQHTTGQLFGAIVSSTRKDVALPVESTETFLNHLVSLALGISNTILLHSIVRVIGSVINKSKSNDSLSDSIRTIASKLEGIVDQRSQEKHNALLIYVWITKALIMKTQTLGYQLADKLIDWCSIPITEVETPQDFDILLGDDHLALNKSCFASITILYKQRFFSFCLPKLVNGFRSSNEDIKNNYLIALSYLLKNVPKQILLNELPPLVPLLILSLSLPDTTLKVSTLETFGMATMEAPEVIANNAQSLTPALLKLLDPKEKNPMDVRIATLKCLAQFPSSLSRDVLLPYASHVTKQLGKTLDDKKRLVRKEAVDCRGKWFTIMA</sequence>
<dbReference type="PANTHER" id="PTHR12891">
    <property type="entry name" value="DNA REPAIR/TRANSCRIPTION PROTEIN MET18/MMS19"/>
    <property type="match status" value="1"/>
</dbReference>
<evidence type="ECO:0000256" key="4">
    <source>
        <dbReference type="ARBA" id="ARBA00023242"/>
    </source>
</evidence>
<dbReference type="OMA" id="FSFMPEF"/>
<protein>
    <recommendedName>
        <fullName evidence="5">MMS19 nucleotide excision repair protein</fullName>
    </recommendedName>
</protein>
<dbReference type="InterPro" id="IPR029240">
    <property type="entry name" value="MMS19_N"/>
</dbReference>
<dbReference type="GO" id="GO:0097361">
    <property type="term" value="C:cytosolic [4Fe-4S] assembly targeting complex"/>
    <property type="evidence" value="ECO:0007669"/>
    <property type="project" value="UniProtKB-UniRule"/>
</dbReference>
<dbReference type="InParanoid" id="A0A163JTN9"/>
<dbReference type="InterPro" id="IPR011989">
    <property type="entry name" value="ARM-like"/>
</dbReference>
<dbReference type="Pfam" id="PF14500">
    <property type="entry name" value="MMS19_N"/>
    <property type="match status" value="1"/>
</dbReference>
<dbReference type="SUPFAM" id="SSF48371">
    <property type="entry name" value="ARM repeat"/>
    <property type="match status" value="1"/>
</dbReference>
<dbReference type="GO" id="GO:0051604">
    <property type="term" value="P:protein maturation"/>
    <property type="evidence" value="ECO:0007669"/>
    <property type="project" value="UniProtKB-UniRule"/>
</dbReference>
<reference evidence="8" key="1">
    <citation type="submission" date="2016-04" db="EMBL/GenBank/DDBJ databases">
        <authorList>
            <person name="Evans L.H."/>
            <person name="Alamgir A."/>
            <person name="Owens N."/>
            <person name="Weber N.D."/>
            <person name="Virtaneva K."/>
            <person name="Barbian K."/>
            <person name="Babar A."/>
            <person name="Rosenke K."/>
        </authorList>
    </citation>
    <scope>NUCLEOTIDE SEQUENCE [LARGE SCALE GENOMIC DNA]</scope>
    <source>
        <strain evidence="8">CBS 101.48</strain>
    </source>
</reference>
<keyword evidence="5" id="KW-0234">DNA repair</keyword>
<evidence type="ECO:0000256" key="5">
    <source>
        <dbReference type="RuleBase" id="RU367072"/>
    </source>
</evidence>
<evidence type="ECO:0000313" key="9">
    <source>
        <dbReference type="Proteomes" id="UP000078561"/>
    </source>
</evidence>
<dbReference type="STRING" id="4829.A0A163JTN9"/>
<dbReference type="OrthoDB" id="342900at2759"/>
<proteinExistence type="inferred from homology"/>
<keyword evidence="9" id="KW-1185">Reference proteome</keyword>
<dbReference type="EMBL" id="LT553855">
    <property type="protein sequence ID" value="SAM02494.1"/>
    <property type="molecule type" value="Genomic_DNA"/>
</dbReference>
<dbReference type="GO" id="GO:0016226">
    <property type="term" value="P:iron-sulfur cluster assembly"/>
    <property type="evidence" value="ECO:0007669"/>
    <property type="project" value="UniProtKB-UniRule"/>
</dbReference>
<dbReference type="Pfam" id="PF12460">
    <property type="entry name" value="MMS19_C"/>
    <property type="match status" value="1"/>
</dbReference>
<comment type="subcellular location">
    <subcellularLocation>
        <location evidence="1 5">Nucleus</location>
    </subcellularLocation>
</comment>
<dbReference type="InterPro" id="IPR016024">
    <property type="entry name" value="ARM-type_fold"/>
</dbReference>
<gene>
    <name evidence="8" type="primary">ABSGL_08287.1 scaffold 9741</name>
</gene>
<dbReference type="InterPro" id="IPR039920">
    <property type="entry name" value="MMS19"/>
</dbReference>
<organism evidence="8">
    <name type="scientific">Absidia glauca</name>
    <name type="common">Pin mould</name>
    <dbReference type="NCBI Taxonomy" id="4829"/>
    <lineage>
        <taxon>Eukaryota</taxon>
        <taxon>Fungi</taxon>
        <taxon>Fungi incertae sedis</taxon>
        <taxon>Mucoromycota</taxon>
        <taxon>Mucoromycotina</taxon>
        <taxon>Mucoromycetes</taxon>
        <taxon>Mucorales</taxon>
        <taxon>Cunninghamellaceae</taxon>
        <taxon>Absidia</taxon>
    </lineage>
</organism>
<keyword evidence="4 5" id="KW-0539">Nucleus</keyword>
<evidence type="ECO:0000313" key="8">
    <source>
        <dbReference type="EMBL" id="SAM02494.1"/>
    </source>
</evidence>
<comment type="function">
    <text evidence="5">Key component of the cytosolic iron-sulfur protein assembly (CIA) complex, a multiprotein complex that mediates the incorporation of iron-sulfur cluster into apoproteins specifically involved in DNA metabolism and genomic integrity. In the CIA complex, MMS19 acts as an adapter between early-acting CIA components and a subset of cellular target iron-sulfur proteins.</text>
</comment>
<dbReference type="AlphaFoldDB" id="A0A163JTN9"/>